<dbReference type="RefSeq" id="WP_330077101.1">
    <property type="nucleotide sequence ID" value="NZ_JAZDQJ010000037.1"/>
</dbReference>
<evidence type="ECO:0000313" key="3">
    <source>
        <dbReference type="Proteomes" id="UP001335100"/>
    </source>
</evidence>
<sequence>MYAKLLAAALVFAAPMAAMAATSVTIDANANCISSPFGPTAHGTAVKIPLDAGRYVFSLVSNTMSCSNGDLSGGCLADSVFLQGGWGNARWGTTVSAKPTVVDMPQTANLFAYIGDDGCQNNTGTAQILIQKAD</sequence>
<gene>
    <name evidence="2" type="ORF">V0R50_24635</name>
</gene>
<feature type="chain" id="PRO_5046001820" description="Secreted protein" evidence="1">
    <location>
        <begin position="21"/>
        <end position="134"/>
    </location>
</feature>
<organism evidence="2 3">
    <name type="scientific">Pseudomonas ulcerans</name>
    <dbReference type="NCBI Taxonomy" id="3115852"/>
    <lineage>
        <taxon>Bacteria</taxon>
        <taxon>Pseudomonadati</taxon>
        <taxon>Pseudomonadota</taxon>
        <taxon>Gammaproteobacteria</taxon>
        <taxon>Pseudomonadales</taxon>
        <taxon>Pseudomonadaceae</taxon>
        <taxon>Pseudomonas</taxon>
    </lineage>
</organism>
<dbReference type="Proteomes" id="UP001335100">
    <property type="component" value="Unassembled WGS sequence"/>
</dbReference>
<evidence type="ECO:0000256" key="1">
    <source>
        <dbReference type="SAM" id="SignalP"/>
    </source>
</evidence>
<proteinExistence type="predicted"/>
<keyword evidence="3" id="KW-1185">Reference proteome</keyword>
<name>A0ABU7HY25_9PSED</name>
<dbReference type="EMBL" id="JAZDQJ010000037">
    <property type="protein sequence ID" value="MEE1936425.1"/>
    <property type="molecule type" value="Genomic_DNA"/>
</dbReference>
<reference evidence="2 3" key="1">
    <citation type="submission" date="2024-01" db="EMBL/GenBank/DDBJ databases">
        <title>Unpublished Manusciprt.</title>
        <authorList>
            <person name="Duman M."/>
            <person name="Valdes E.G."/>
            <person name="Ajmi N."/>
            <person name="Altun S."/>
            <person name="Saticioglu I.B."/>
        </authorList>
    </citation>
    <scope>NUCLEOTIDE SEQUENCE [LARGE SCALE GENOMIC DNA]</scope>
    <source>
        <strain evidence="2 3">148P</strain>
    </source>
</reference>
<evidence type="ECO:0008006" key="4">
    <source>
        <dbReference type="Google" id="ProtNLM"/>
    </source>
</evidence>
<comment type="caution">
    <text evidence="2">The sequence shown here is derived from an EMBL/GenBank/DDBJ whole genome shotgun (WGS) entry which is preliminary data.</text>
</comment>
<feature type="signal peptide" evidence="1">
    <location>
        <begin position="1"/>
        <end position="20"/>
    </location>
</feature>
<accession>A0ABU7HY25</accession>
<protein>
    <recommendedName>
        <fullName evidence="4">Secreted protein</fullName>
    </recommendedName>
</protein>
<keyword evidence="1" id="KW-0732">Signal</keyword>
<evidence type="ECO:0000313" key="2">
    <source>
        <dbReference type="EMBL" id="MEE1936425.1"/>
    </source>
</evidence>